<dbReference type="Gene3D" id="2.70.70.10">
    <property type="entry name" value="Glucose Permease (Domain IIA)"/>
    <property type="match status" value="1"/>
</dbReference>
<sequence>MMILPFDFQHDPYLVLDFSATNPDLSTVNLTDTAAFTDYVFGQLRSAGTTMGVGGYNEHRIIYRRSTHFKGEEAEPREIHLGIDLWTDAGTPVFAPLAGRVHSFQDNANFGDYGPTIILEHTTANGPLYSLYGHLSRQSLIGLYEGKSFQAGEKLAEIGPYPENGDWPPHLHFQLITDMLGRRGDFPGVCSLADRERFLAICPDPNQLLDIPY</sequence>
<dbReference type="GO" id="GO:0016787">
    <property type="term" value="F:hydrolase activity"/>
    <property type="evidence" value="ECO:0007669"/>
    <property type="project" value="UniProtKB-KW"/>
</dbReference>
<dbReference type="EMBL" id="VFIA01000002">
    <property type="protein sequence ID" value="MBC3789835.1"/>
    <property type="molecule type" value="Genomic_DNA"/>
</dbReference>
<accession>A0ABR6W271</accession>
<evidence type="ECO:0000313" key="2">
    <source>
        <dbReference type="EMBL" id="MBC3789835.1"/>
    </source>
</evidence>
<feature type="domain" description="M23ase beta-sheet core" evidence="1">
    <location>
        <begin position="79"/>
        <end position="176"/>
    </location>
</feature>
<keyword evidence="2" id="KW-0378">Hydrolase</keyword>
<gene>
    <name evidence="2" type="ORF">FH603_318</name>
</gene>
<dbReference type="SUPFAM" id="SSF51261">
    <property type="entry name" value="Duplicated hybrid motif"/>
    <property type="match status" value="1"/>
</dbReference>
<dbReference type="PANTHER" id="PTHR21666">
    <property type="entry name" value="PEPTIDASE-RELATED"/>
    <property type="match status" value="1"/>
</dbReference>
<dbReference type="InterPro" id="IPR050570">
    <property type="entry name" value="Cell_wall_metabolism_enzyme"/>
</dbReference>
<name>A0ABR6W271_9BACT</name>
<dbReference type="InterPro" id="IPR016047">
    <property type="entry name" value="M23ase_b-sheet_dom"/>
</dbReference>
<proteinExistence type="predicted"/>
<dbReference type="Proteomes" id="UP000700732">
    <property type="component" value="Unassembled WGS sequence"/>
</dbReference>
<keyword evidence="3" id="KW-1185">Reference proteome</keyword>
<dbReference type="CDD" id="cd12797">
    <property type="entry name" value="M23_peptidase"/>
    <property type="match status" value="1"/>
</dbReference>
<dbReference type="InterPro" id="IPR011055">
    <property type="entry name" value="Dup_hybrid_motif"/>
</dbReference>
<protein>
    <submittedName>
        <fullName evidence="2">Murein DD-endopeptidase MepM/ murein hydrolase activator NlpD</fullName>
    </submittedName>
</protein>
<reference evidence="2 3" key="1">
    <citation type="submission" date="2019-06" db="EMBL/GenBank/DDBJ databases">
        <title>Spirosoma utsteinense sp. nov. isolated from Antarctic ice-free soils.</title>
        <authorList>
            <person name="Tahon G."/>
        </authorList>
    </citation>
    <scope>NUCLEOTIDE SEQUENCE [LARGE SCALE GENOMIC DNA]</scope>
    <source>
        <strain evidence="2 3">LMG 31447</strain>
    </source>
</reference>
<dbReference type="Pfam" id="PF01551">
    <property type="entry name" value="Peptidase_M23"/>
    <property type="match status" value="1"/>
</dbReference>
<dbReference type="PANTHER" id="PTHR21666:SF270">
    <property type="entry name" value="MUREIN HYDROLASE ACTIVATOR ENVC"/>
    <property type="match status" value="1"/>
</dbReference>
<evidence type="ECO:0000313" key="3">
    <source>
        <dbReference type="Proteomes" id="UP000700732"/>
    </source>
</evidence>
<comment type="caution">
    <text evidence="2">The sequence shown here is derived from an EMBL/GenBank/DDBJ whole genome shotgun (WGS) entry which is preliminary data.</text>
</comment>
<evidence type="ECO:0000259" key="1">
    <source>
        <dbReference type="Pfam" id="PF01551"/>
    </source>
</evidence>
<organism evidence="2 3">
    <name type="scientific">Spirosoma utsteinense</name>
    <dbReference type="NCBI Taxonomy" id="2585773"/>
    <lineage>
        <taxon>Bacteria</taxon>
        <taxon>Pseudomonadati</taxon>
        <taxon>Bacteroidota</taxon>
        <taxon>Cytophagia</taxon>
        <taxon>Cytophagales</taxon>
        <taxon>Cytophagaceae</taxon>
        <taxon>Spirosoma</taxon>
    </lineage>
</organism>